<comment type="caution">
    <text evidence="8">The sequence shown here is derived from an EMBL/GenBank/DDBJ whole genome shotgun (WGS) entry which is preliminary data.</text>
</comment>
<dbReference type="InterPro" id="IPR027417">
    <property type="entry name" value="P-loop_NTPase"/>
</dbReference>
<evidence type="ECO:0000256" key="6">
    <source>
        <dbReference type="SAM" id="MobiDB-lite"/>
    </source>
</evidence>
<dbReference type="CDD" id="cd10147">
    <property type="entry name" value="Wzt_C-like"/>
    <property type="match status" value="1"/>
</dbReference>
<gene>
    <name evidence="8" type="ORF">DFQ15_11757</name>
</gene>
<dbReference type="InterPro" id="IPR003593">
    <property type="entry name" value="AAA+_ATPase"/>
</dbReference>
<comment type="similarity">
    <text evidence="1">Belongs to the ABC transporter superfamily.</text>
</comment>
<evidence type="ECO:0000313" key="9">
    <source>
        <dbReference type="Proteomes" id="UP000247540"/>
    </source>
</evidence>
<name>A0A318SJ55_9BURK</name>
<evidence type="ECO:0000256" key="1">
    <source>
        <dbReference type="ARBA" id="ARBA00005417"/>
    </source>
</evidence>
<dbReference type="Pfam" id="PF00005">
    <property type="entry name" value="ABC_tran"/>
    <property type="match status" value="1"/>
</dbReference>
<keyword evidence="2" id="KW-0813">Transport</keyword>
<dbReference type="GO" id="GO:0016887">
    <property type="term" value="F:ATP hydrolysis activity"/>
    <property type="evidence" value="ECO:0007669"/>
    <property type="project" value="InterPro"/>
</dbReference>
<accession>A0A318SJ55</accession>
<evidence type="ECO:0000256" key="2">
    <source>
        <dbReference type="ARBA" id="ARBA00022448"/>
    </source>
</evidence>
<dbReference type="AlphaFoldDB" id="A0A318SJ55"/>
<dbReference type="InterPro" id="IPR029439">
    <property type="entry name" value="Wzt_C"/>
</dbReference>
<evidence type="ECO:0000256" key="4">
    <source>
        <dbReference type="ARBA" id="ARBA00022741"/>
    </source>
</evidence>
<dbReference type="InterPro" id="IPR003439">
    <property type="entry name" value="ABC_transporter-like_ATP-bd"/>
</dbReference>
<sequence>MDLSTPAAVQAVDAGPAVLRLDGAGKEYRLYASPRDRLKALLTGRRYHRSHWALQDVSFALHRGQCLGVIGDNGAGKSSLLKLLAGTMQPTTGSVSRVGRVTAILELGAGFHPDFTGRDNLYFAGSLIGIAQAEMQRLEAGIVEFAELGEAIHRPVKTYSSGMAVRLAFALVTAIQPDVLIIDEALAVGDQHFQKKCIERITAFRKAGCTILFCSHSPYHIRHLCDVALWLDGGRVREFGPTEPVLGAYEMHTRLRNAQDGLNKDLSLPAQAMVAASTGEGEASPPSAAPLPPAAKPEGAARIVSLTLADLAPGEPGLLESRDLVATIVVQGSGSERPNVGFMLEQSRGSGITSLATHEEGAVPVSLGDGLWRSVLTFPELPLHSGEYAVSAFLFDESGLIVYDEWLRTLHFRFVSPTLMPGLVRLPHRWE</sequence>
<dbReference type="Gene3D" id="3.40.50.300">
    <property type="entry name" value="P-loop containing nucleotide triphosphate hydrolases"/>
    <property type="match status" value="1"/>
</dbReference>
<dbReference type="GO" id="GO:0005524">
    <property type="term" value="F:ATP binding"/>
    <property type="evidence" value="ECO:0007669"/>
    <property type="project" value="UniProtKB-KW"/>
</dbReference>
<keyword evidence="4" id="KW-0547">Nucleotide-binding</keyword>
<dbReference type="GO" id="GO:0016020">
    <property type="term" value="C:membrane"/>
    <property type="evidence" value="ECO:0007669"/>
    <property type="project" value="InterPro"/>
</dbReference>
<keyword evidence="3" id="KW-0472">Membrane</keyword>
<dbReference type="Gene3D" id="2.70.50.60">
    <property type="entry name" value="abc- transporter (atp binding component) like domain"/>
    <property type="match status" value="1"/>
</dbReference>
<dbReference type="InterPro" id="IPR015860">
    <property type="entry name" value="ABC_transpr_TagH-like"/>
</dbReference>
<dbReference type="EMBL" id="QJTC01000017">
    <property type="protein sequence ID" value="PYE76024.1"/>
    <property type="molecule type" value="Genomic_DNA"/>
</dbReference>
<protein>
    <submittedName>
        <fullName evidence="8">Lipopolysaccharide transport system ATP-binding protein</fullName>
    </submittedName>
</protein>
<dbReference type="PROSITE" id="PS00211">
    <property type="entry name" value="ABC_TRANSPORTER_1"/>
    <property type="match status" value="1"/>
</dbReference>
<dbReference type="PANTHER" id="PTHR46743:SF2">
    <property type="entry name" value="TEICHOIC ACIDS EXPORT ATP-BINDING PROTEIN TAGH"/>
    <property type="match status" value="1"/>
</dbReference>
<dbReference type="GO" id="GO:0140359">
    <property type="term" value="F:ABC-type transporter activity"/>
    <property type="evidence" value="ECO:0007669"/>
    <property type="project" value="InterPro"/>
</dbReference>
<dbReference type="PANTHER" id="PTHR46743">
    <property type="entry name" value="TEICHOIC ACIDS EXPORT ATP-BINDING PROTEIN TAGH"/>
    <property type="match status" value="1"/>
</dbReference>
<dbReference type="SUPFAM" id="SSF52540">
    <property type="entry name" value="P-loop containing nucleoside triphosphate hydrolases"/>
    <property type="match status" value="1"/>
</dbReference>
<keyword evidence="9" id="KW-1185">Reference proteome</keyword>
<dbReference type="OrthoDB" id="9778870at2"/>
<dbReference type="PROSITE" id="PS50893">
    <property type="entry name" value="ABC_TRANSPORTER_2"/>
    <property type="match status" value="1"/>
</dbReference>
<reference evidence="8 9" key="1">
    <citation type="submission" date="2018-06" db="EMBL/GenBank/DDBJ databases">
        <title>Genomic Encyclopedia of Type Strains, Phase III (KMG-III): the genomes of soil and plant-associated and newly described type strains.</title>
        <authorList>
            <person name="Whitman W."/>
        </authorList>
    </citation>
    <scope>NUCLEOTIDE SEQUENCE [LARGE SCALE GENOMIC DNA]</scope>
    <source>
        <strain evidence="8 9">CECT 7646</strain>
    </source>
</reference>
<proteinExistence type="inferred from homology"/>
<dbReference type="InterPro" id="IPR050683">
    <property type="entry name" value="Bact_Polysacc_Export_ATP-bd"/>
</dbReference>
<dbReference type="RefSeq" id="WP_110466178.1">
    <property type="nucleotide sequence ID" value="NZ_JAMOFZ010000017.1"/>
</dbReference>
<evidence type="ECO:0000259" key="7">
    <source>
        <dbReference type="PROSITE" id="PS50893"/>
    </source>
</evidence>
<keyword evidence="5 8" id="KW-0067">ATP-binding</keyword>
<dbReference type="InterPro" id="IPR017871">
    <property type="entry name" value="ABC_transporter-like_CS"/>
</dbReference>
<feature type="domain" description="ABC transporter" evidence="7">
    <location>
        <begin position="36"/>
        <end position="258"/>
    </location>
</feature>
<dbReference type="Proteomes" id="UP000247540">
    <property type="component" value="Unassembled WGS sequence"/>
</dbReference>
<dbReference type="SMART" id="SM00382">
    <property type="entry name" value="AAA"/>
    <property type="match status" value="1"/>
</dbReference>
<organism evidence="8 9">
    <name type="scientific">Xylophilus ampelinus</name>
    <dbReference type="NCBI Taxonomy" id="54067"/>
    <lineage>
        <taxon>Bacteria</taxon>
        <taxon>Pseudomonadati</taxon>
        <taxon>Pseudomonadota</taxon>
        <taxon>Betaproteobacteria</taxon>
        <taxon>Burkholderiales</taxon>
        <taxon>Xylophilus</taxon>
    </lineage>
</organism>
<evidence type="ECO:0000256" key="5">
    <source>
        <dbReference type="ARBA" id="ARBA00022840"/>
    </source>
</evidence>
<evidence type="ECO:0000256" key="3">
    <source>
        <dbReference type="ARBA" id="ARBA00022475"/>
    </source>
</evidence>
<evidence type="ECO:0000313" key="8">
    <source>
        <dbReference type="EMBL" id="PYE76024.1"/>
    </source>
</evidence>
<dbReference type="CDD" id="cd03220">
    <property type="entry name" value="ABC_KpsT_Wzt"/>
    <property type="match status" value="1"/>
</dbReference>
<feature type="region of interest" description="Disordered" evidence="6">
    <location>
        <begin position="276"/>
        <end position="295"/>
    </location>
</feature>
<keyword evidence="3" id="KW-1003">Cell membrane</keyword>